<evidence type="ECO:0000256" key="6">
    <source>
        <dbReference type="ARBA" id="ARBA00023235"/>
    </source>
</evidence>
<organism evidence="11 12">
    <name type="scientific">Candidatus Anaerobiospirillum merdipullorum</name>
    <dbReference type="NCBI Taxonomy" id="2838450"/>
    <lineage>
        <taxon>Bacteria</taxon>
        <taxon>Pseudomonadati</taxon>
        <taxon>Pseudomonadota</taxon>
        <taxon>Gammaproteobacteria</taxon>
        <taxon>Aeromonadales</taxon>
        <taxon>Succinivibrionaceae</taxon>
        <taxon>Anaerobiospirillum</taxon>
    </lineage>
</organism>
<dbReference type="InterPro" id="IPR020103">
    <property type="entry name" value="PsdUridine_synth_cat_dom_sf"/>
</dbReference>
<dbReference type="EMBL" id="JAHLFG010000063">
    <property type="protein sequence ID" value="MBU3827038.1"/>
    <property type="molecule type" value="Genomic_DNA"/>
</dbReference>
<dbReference type="Pfam" id="PF00849">
    <property type="entry name" value="PseudoU_synth_2"/>
    <property type="match status" value="1"/>
</dbReference>
<dbReference type="InterPro" id="IPR002942">
    <property type="entry name" value="S4_RNA-bd"/>
</dbReference>
<dbReference type="Gene3D" id="3.10.290.10">
    <property type="entry name" value="RNA-binding S4 domain"/>
    <property type="match status" value="1"/>
</dbReference>
<evidence type="ECO:0000256" key="1">
    <source>
        <dbReference type="ARBA" id="ARBA00000381"/>
    </source>
</evidence>
<comment type="function">
    <text evidence="2">Responsible for synthesis of pseudouridine from uracil at positions 955, 2504 and 2580 in 23S ribosomal RNA.</text>
</comment>
<comment type="catalytic activity">
    <reaction evidence="9">
        <text>a uridine in RNA = a pseudouridine in RNA</text>
        <dbReference type="Rhea" id="RHEA:48348"/>
        <dbReference type="Rhea" id="RHEA-COMP:12068"/>
        <dbReference type="Rhea" id="RHEA-COMP:12069"/>
        <dbReference type="ChEBI" id="CHEBI:65314"/>
        <dbReference type="ChEBI" id="CHEBI:65315"/>
    </reaction>
</comment>
<dbReference type="PANTHER" id="PTHR21600:SF92">
    <property type="entry name" value="RIBOSOMAL LARGE SUBUNIT PSEUDOURIDINE SYNTHASE C"/>
    <property type="match status" value="1"/>
</dbReference>
<sequence length="322" mass="36444">MNTADNSKQLKVQFKTATDDDAGQRLDNYLARTLKGVPRSMIYRILRRGEVRVNKGRVSPSYKLQLGDEIRIPPVRVSAGPVTIPSSNLHLVQDLADRILYENELFLVVDKPAGIAAHGGSGIEFGLIEALRALRPEQSFLELAHRLDRETSGCLIVAKRRSALRNLHEQFRQRVVKKRYLTLVPGQWDRRQKLIEAPLKRNELRSGERMVEVNFREGAPSATSFEIVENLQHATLLAAMPHTGRTHQIRVHCAYARHPVGGDTKYGDEEFNARLRALGLKRMFLHAFRISFEDPDSGRILKIEAPLPAELQATVEKLRLKA</sequence>
<protein>
    <recommendedName>
        <fullName evidence="9">Pseudouridine synthase</fullName>
        <ecNumber evidence="9">5.4.99.-</ecNumber>
    </recommendedName>
</protein>
<gene>
    <name evidence="11" type="primary">rluC</name>
    <name evidence="11" type="ORF">IAA31_06065</name>
</gene>
<reference evidence="11" key="2">
    <citation type="submission" date="2021-04" db="EMBL/GenBank/DDBJ databases">
        <authorList>
            <person name="Gilroy R."/>
        </authorList>
    </citation>
    <scope>NUCLEOTIDE SEQUENCE</scope>
    <source>
        <strain evidence="11">687</strain>
    </source>
</reference>
<evidence type="ECO:0000259" key="10">
    <source>
        <dbReference type="SMART" id="SM00363"/>
    </source>
</evidence>
<keyword evidence="4" id="KW-0698">rRNA processing</keyword>
<evidence type="ECO:0000256" key="9">
    <source>
        <dbReference type="RuleBase" id="RU362028"/>
    </source>
</evidence>
<proteinExistence type="inferred from homology"/>
<evidence type="ECO:0000256" key="4">
    <source>
        <dbReference type="ARBA" id="ARBA00022552"/>
    </source>
</evidence>
<dbReference type="SUPFAM" id="SSF55174">
    <property type="entry name" value="Alpha-L RNA-binding motif"/>
    <property type="match status" value="1"/>
</dbReference>
<feature type="active site" evidence="7">
    <location>
        <position position="148"/>
    </location>
</feature>
<evidence type="ECO:0000256" key="8">
    <source>
        <dbReference type="PROSITE-ProRule" id="PRU00182"/>
    </source>
</evidence>
<comment type="catalytic activity">
    <reaction evidence="1">
        <text>uridine(955/2504/2580) in 23S rRNA = pseudouridine(955/2504/2580) in 23S rRNA</text>
        <dbReference type="Rhea" id="RHEA:42528"/>
        <dbReference type="Rhea" id="RHEA-COMP:10099"/>
        <dbReference type="Rhea" id="RHEA-COMP:10100"/>
        <dbReference type="ChEBI" id="CHEBI:65314"/>
        <dbReference type="ChEBI" id="CHEBI:65315"/>
        <dbReference type="EC" id="5.4.99.24"/>
    </reaction>
</comment>
<dbReference type="CDD" id="cd02869">
    <property type="entry name" value="PseudoU_synth_RluA_like"/>
    <property type="match status" value="1"/>
</dbReference>
<keyword evidence="6 9" id="KW-0413">Isomerase</keyword>
<dbReference type="PROSITE" id="PS50889">
    <property type="entry name" value="S4"/>
    <property type="match status" value="1"/>
</dbReference>
<dbReference type="Pfam" id="PF01479">
    <property type="entry name" value="S4"/>
    <property type="match status" value="1"/>
</dbReference>
<reference evidence="11" key="1">
    <citation type="journal article" date="2021" name="PeerJ">
        <title>Extensive microbial diversity within the chicken gut microbiome revealed by metagenomics and culture.</title>
        <authorList>
            <person name="Gilroy R."/>
            <person name="Ravi A."/>
            <person name="Getino M."/>
            <person name="Pursley I."/>
            <person name="Horton D.L."/>
            <person name="Alikhan N.F."/>
            <person name="Baker D."/>
            <person name="Gharbi K."/>
            <person name="Hall N."/>
            <person name="Watson M."/>
            <person name="Adriaenssens E.M."/>
            <person name="Foster-Nyarko E."/>
            <person name="Jarju S."/>
            <person name="Secka A."/>
            <person name="Antonio M."/>
            <person name="Oren A."/>
            <person name="Chaudhuri R.R."/>
            <person name="La Ragione R."/>
            <person name="Hildebrand F."/>
            <person name="Pallen M.J."/>
        </authorList>
    </citation>
    <scope>NUCLEOTIDE SEQUENCE</scope>
    <source>
        <strain evidence="11">687</strain>
    </source>
</reference>
<dbReference type="Gene3D" id="3.30.2350.10">
    <property type="entry name" value="Pseudouridine synthase"/>
    <property type="match status" value="1"/>
</dbReference>
<dbReference type="GO" id="GO:0160141">
    <property type="term" value="F:23S rRNA pseudouridine(955/2504/2580) synthase activity"/>
    <property type="evidence" value="ECO:0007669"/>
    <property type="project" value="UniProtKB-EC"/>
</dbReference>
<evidence type="ECO:0000256" key="3">
    <source>
        <dbReference type="ARBA" id="ARBA00010876"/>
    </source>
</evidence>
<dbReference type="NCBIfam" id="NF008249">
    <property type="entry name" value="PRK11025.1"/>
    <property type="match status" value="1"/>
</dbReference>
<name>A0A9E2KPS7_9GAMM</name>
<feature type="domain" description="RNA-binding S4" evidence="10">
    <location>
        <begin position="24"/>
        <end position="90"/>
    </location>
</feature>
<dbReference type="SMART" id="SM00363">
    <property type="entry name" value="S4"/>
    <property type="match status" value="1"/>
</dbReference>
<dbReference type="InterPro" id="IPR036986">
    <property type="entry name" value="S4_RNA-bd_sf"/>
</dbReference>
<evidence type="ECO:0000313" key="12">
    <source>
        <dbReference type="Proteomes" id="UP000824150"/>
    </source>
</evidence>
<dbReference type="InterPro" id="IPR006225">
    <property type="entry name" value="PsdUridine_synth_RluC/D"/>
</dbReference>
<dbReference type="InterPro" id="IPR006224">
    <property type="entry name" value="PsdUridine_synth_RluA-like_CS"/>
</dbReference>
<accession>A0A9E2KPS7</accession>
<evidence type="ECO:0000256" key="5">
    <source>
        <dbReference type="ARBA" id="ARBA00022884"/>
    </source>
</evidence>
<dbReference type="InterPro" id="IPR050188">
    <property type="entry name" value="RluA_PseudoU_synthase"/>
</dbReference>
<evidence type="ECO:0000256" key="2">
    <source>
        <dbReference type="ARBA" id="ARBA00002876"/>
    </source>
</evidence>
<dbReference type="PROSITE" id="PS01129">
    <property type="entry name" value="PSI_RLU"/>
    <property type="match status" value="1"/>
</dbReference>
<dbReference type="InterPro" id="IPR006145">
    <property type="entry name" value="PsdUridine_synth_RsuA/RluA"/>
</dbReference>
<dbReference type="NCBIfam" id="TIGR00005">
    <property type="entry name" value="rluA_subfam"/>
    <property type="match status" value="1"/>
</dbReference>
<dbReference type="GO" id="GO:0000455">
    <property type="term" value="P:enzyme-directed rRNA pseudouridine synthesis"/>
    <property type="evidence" value="ECO:0007669"/>
    <property type="project" value="TreeGrafter"/>
</dbReference>
<dbReference type="EC" id="5.4.99.-" evidence="9"/>
<dbReference type="SUPFAM" id="SSF55120">
    <property type="entry name" value="Pseudouridine synthase"/>
    <property type="match status" value="1"/>
</dbReference>
<comment type="caution">
    <text evidence="11">The sequence shown here is derived from an EMBL/GenBank/DDBJ whole genome shotgun (WGS) entry which is preliminary data.</text>
</comment>
<comment type="similarity">
    <text evidence="3 9">Belongs to the pseudouridine synthase RluA family.</text>
</comment>
<dbReference type="AlphaFoldDB" id="A0A9E2KPS7"/>
<dbReference type="Proteomes" id="UP000824150">
    <property type="component" value="Unassembled WGS sequence"/>
</dbReference>
<dbReference type="GO" id="GO:0003723">
    <property type="term" value="F:RNA binding"/>
    <property type="evidence" value="ECO:0007669"/>
    <property type="project" value="UniProtKB-KW"/>
</dbReference>
<evidence type="ECO:0000256" key="7">
    <source>
        <dbReference type="PIRSR" id="PIRSR606225-1"/>
    </source>
</evidence>
<keyword evidence="5 8" id="KW-0694">RNA-binding</keyword>
<dbReference type="PANTHER" id="PTHR21600">
    <property type="entry name" value="MITOCHONDRIAL RNA PSEUDOURIDINE SYNTHASE"/>
    <property type="match status" value="1"/>
</dbReference>
<evidence type="ECO:0000313" key="11">
    <source>
        <dbReference type="EMBL" id="MBU3827038.1"/>
    </source>
</evidence>
<dbReference type="CDD" id="cd00165">
    <property type="entry name" value="S4"/>
    <property type="match status" value="1"/>
</dbReference>